<dbReference type="AlphaFoldDB" id="A0AAW1QPM0"/>
<keyword evidence="4" id="KW-1185">Reference proteome</keyword>
<feature type="domain" description="C2" evidence="2">
    <location>
        <begin position="1"/>
        <end position="104"/>
    </location>
</feature>
<proteinExistence type="predicted"/>
<dbReference type="CDD" id="cd00030">
    <property type="entry name" value="C2"/>
    <property type="match status" value="1"/>
</dbReference>
<comment type="caution">
    <text evidence="3">The sequence shown here is derived from an EMBL/GenBank/DDBJ whole genome shotgun (WGS) entry which is preliminary data.</text>
</comment>
<dbReference type="Pfam" id="PF00168">
    <property type="entry name" value="C2"/>
    <property type="match status" value="1"/>
</dbReference>
<evidence type="ECO:0000313" key="3">
    <source>
        <dbReference type="EMBL" id="KAK9823183.1"/>
    </source>
</evidence>
<protein>
    <recommendedName>
        <fullName evidence="2">C2 domain-containing protein</fullName>
    </recommendedName>
</protein>
<dbReference type="SMART" id="SM00239">
    <property type="entry name" value="C2"/>
    <property type="match status" value="1"/>
</dbReference>
<accession>A0AAW1QPM0</accession>
<evidence type="ECO:0000256" key="1">
    <source>
        <dbReference type="SAM" id="MobiDB-lite"/>
    </source>
</evidence>
<dbReference type="EMBL" id="JALJOR010000002">
    <property type="protein sequence ID" value="KAK9823183.1"/>
    <property type="molecule type" value="Genomic_DNA"/>
</dbReference>
<dbReference type="InterPro" id="IPR052981">
    <property type="entry name" value="Ingression_C2_domain"/>
</dbReference>
<evidence type="ECO:0000313" key="4">
    <source>
        <dbReference type="Proteomes" id="UP001489004"/>
    </source>
</evidence>
<feature type="region of interest" description="Disordered" evidence="1">
    <location>
        <begin position="158"/>
        <end position="187"/>
    </location>
</feature>
<gene>
    <name evidence="3" type="ORF">WJX72_000898</name>
</gene>
<dbReference type="InterPro" id="IPR035892">
    <property type="entry name" value="C2_domain_sf"/>
</dbReference>
<sequence>MSQGRLVVTLLGGTNLKSMQTFGRQDPYAVLQVGTTRYRTKTCTDGGKKPIWNETFHFDVPVGLTEMQCVVWNRNIITTDDTIGSAHISLIKALSEKHDHPRIPLKTNAGKPAGELDMFIEFTPSQVGDKMAQGKPAAYPTAAQTPSEHHHHICCPPRAQPEPQYGAPQPHYGYPQEPHTTSPPQGAWYPGAPSAPAAVQYGYPVPGGKVPYGAPPGYGHY</sequence>
<dbReference type="Proteomes" id="UP001489004">
    <property type="component" value="Unassembled WGS sequence"/>
</dbReference>
<dbReference type="PANTHER" id="PTHR47052:SF3">
    <property type="entry name" value="INGRESSION PROTEIN 1"/>
    <property type="match status" value="1"/>
</dbReference>
<organism evidence="3 4">
    <name type="scientific">[Myrmecia] bisecta</name>
    <dbReference type="NCBI Taxonomy" id="41462"/>
    <lineage>
        <taxon>Eukaryota</taxon>
        <taxon>Viridiplantae</taxon>
        <taxon>Chlorophyta</taxon>
        <taxon>core chlorophytes</taxon>
        <taxon>Trebouxiophyceae</taxon>
        <taxon>Trebouxiales</taxon>
        <taxon>Trebouxiaceae</taxon>
        <taxon>Myrmecia</taxon>
    </lineage>
</organism>
<dbReference type="Gene3D" id="2.60.40.150">
    <property type="entry name" value="C2 domain"/>
    <property type="match status" value="1"/>
</dbReference>
<reference evidence="3 4" key="1">
    <citation type="journal article" date="2024" name="Nat. Commun.">
        <title>Phylogenomics reveals the evolutionary origins of lichenization in chlorophyte algae.</title>
        <authorList>
            <person name="Puginier C."/>
            <person name="Libourel C."/>
            <person name="Otte J."/>
            <person name="Skaloud P."/>
            <person name="Haon M."/>
            <person name="Grisel S."/>
            <person name="Petersen M."/>
            <person name="Berrin J.G."/>
            <person name="Delaux P.M."/>
            <person name="Dal Grande F."/>
            <person name="Keller J."/>
        </authorList>
    </citation>
    <scope>NUCLEOTIDE SEQUENCE [LARGE SCALE GENOMIC DNA]</scope>
    <source>
        <strain evidence="3 4">SAG 2043</strain>
    </source>
</reference>
<dbReference type="InterPro" id="IPR000008">
    <property type="entry name" value="C2_dom"/>
</dbReference>
<name>A0AAW1QPM0_9CHLO</name>
<dbReference type="SUPFAM" id="SSF49562">
    <property type="entry name" value="C2 domain (Calcium/lipid-binding domain, CaLB)"/>
    <property type="match status" value="1"/>
</dbReference>
<dbReference type="PANTHER" id="PTHR47052">
    <property type="entry name" value="CONSERVED SERINE PROLINE-RICH PROTEIN (AFU_ORTHOLOGUE AFUA_2G01790)"/>
    <property type="match status" value="1"/>
</dbReference>
<dbReference type="PROSITE" id="PS50004">
    <property type="entry name" value="C2"/>
    <property type="match status" value="1"/>
</dbReference>
<evidence type="ECO:0000259" key="2">
    <source>
        <dbReference type="PROSITE" id="PS50004"/>
    </source>
</evidence>